<dbReference type="SUPFAM" id="SSF74653">
    <property type="entry name" value="TolA/TonB C-terminal domain"/>
    <property type="match status" value="1"/>
</dbReference>
<keyword evidence="7" id="KW-0653">Protein transport</keyword>
<evidence type="ECO:0000256" key="5">
    <source>
        <dbReference type="ARBA" id="ARBA00022519"/>
    </source>
</evidence>
<keyword evidence="6 10" id="KW-0812">Transmembrane</keyword>
<name>A0A840TSR8_9BACT</name>
<gene>
    <name evidence="12" type="ORF">HNQ92_005589</name>
</gene>
<reference evidence="12 13" key="1">
    <citation type="submission" date="2020-08" db="EMBL/GenBank/DDBJ databases">
        <title>Genomic Encyclopedia of Type Strains, Phase IV (KMG-IV): sequencing the most valuable type-strain genomes for metagenomic binning, comparative biology and taxonomic classification.</title>
        <authorList>
            <person name="Goeker M."/>
        </authorList>
    </citation>
    <scope>NUCLEOTIDE SEQUENCE [LARGE SCALE GENOMIC DNA]</scope>
    <source>
        <strain evidence="12 13">DSM 105074</strain>
    </source>
</reference>
<comment type="caution">
    <text evidence="12">The sequence shown here is derived from an EMBL/GenBank/DDBJ whole genome shotgun (WGS) entry which is preliminary data.</text>
</comment>
<dbReference type="GO" id="GO:0030288">
    <property type="term" value="C:outer membrane-bounded periplasmic space"/>
    <property type="evidence" value="ECO:0007669"/>
    <property type="project" value="InterPro"/>
</dbReference>
<comment type="subcellular location">
    <subcellularLocation>
        <location evidence="1">Cell inner membrane</location>
        <topology evidence="1">Single-pass membrane protein</topology>
        <orientation evidence="1">Periplasmic side</orientation>
    </subcellularLocation>
</comment>
<feature type="transmembrane region" description="Helical" evidence="10">
    <location>
        <begin position="108"/>
        <end position="126"/>
    </location>
</feature>
<evidence type="ECO:0000256" key="6">
    <source>
        <dbReference type="ARBA" id="ARBA00022692"/>
    </source>
</evidence>
<feature type="domain" description="TonB C-terminal" evidence="11">
    <location>
        <begin position="251"/>
        <end position="341"/>
    </location>
</feature>
<comment type="similarity">
    <text evidence="2">Belongs to the TonB family.</text>
</comment>
<keyword evidence="4" id="KW-1003">Cell membrane</keyword>
<sequence length="341" mass="37868">MKRLPEIRLADLSRYLESCGLVSALYPELLDHLACEVEERLWAGLSFEEALRTAISEADPETLRLLGIEHKHLLAMEQSLDDIVFEGRNQQYGAYVLRREYKRTVQRATLLGVTLFLLIFLLPNLYARLVPDPDEREFGFEVTFEDVVLIKPTVTPPPATPAPPPPAVKTVRSLPPVVLPDNQVPVDSPPPTLDELEGAQPGEATVDGLANVDIVVPPAERVVRSSETVLEVKPEAEKVHLYVEQQPTYRGGSEAMAAFLRKHLRYPHQAARVGVQGKVYVEFTVGADGTIEKARAVKGIGFGCDEEALRVVQMMPNWVPGKQAGQPVRVRFTLPIAFQLE</sequence>
<evidence type="ECO:0000256" key="4">
    <source>
        <dbReference type="ARBA" id="ARBA00022475"/>
    </source>
</evidence>
<dbReference type="GO" id="GO:0055085">
    <property type="term" value="P:transmembrane transport"/>
    <property type="evidence" value="ECO:0007669"/>
    <property type="project" value="InterPro"/>
</dbReference>
<evidence type="ECO:0000256" key="7">
    <source>
        <dbReference type="ARBA" id="ARBA00022927"/>
    </source>
</evidence>
<dbReference type="InterPro" id="IPR037682">
    <property type="entry name" value="TonB_C"/>
</dbReference>
<dbReference type="RefSeq" id="WP_184179568.1">
    <property type="nucleotide sequence ID" value="NZ_JACHGF010000018.1"/>
</dbReference>
<keyword evidence="8 10" id="KW-1133">Transmembrane helix</keyword>
<evidence type="ECO:0000256" key="9">
    <source>
        <dbReference type="ARBA" id="ARBA00023136"/>
    </source>
</evidence>
<dbReference type="EMBL" id="JACHGF010000018">
    <property type="protein sequence ID" value="MBB5287426.1"/>
    <property type="molecule type" value="Genomic_DNA"/>
</dbReference>
<protein>
    <submittedName>
        <fullName evidence="12">Protein TonB</fullName>
    </submittedName>
</protein>
<evidence type="ECO:0000256" key="1">
    <source>
        <dbReference type="ARBA" id="ARBA00004383"/>
    </source>
</evidence>
<evidence type="ECO:0000256" key="2">
    <source>
        <dbReference type="ARBA" id="ARBA00006555"/>
    </source>
</evidence>
<dbReference type="Proteomes" id="UP000557307">
    <property type="component" value="Unassembled WGS sequence"/>
</dbReference>
<dbReference type="Pfam" id="PF03544">
    <property type="entry name" value="TonB_C"/>
    <property type="match status" value="1"/>
</dbReference>
<dbReference type="AlphaFoldDB" id="A0A840TSR8"/>
<dbReference type="InterPro" id="IPR006260">
    <property type="entry name" value="TonB/TolA_C"/>
</dbReference>
<dbReference type="GO" id="GO:0098797">
    <property type="term" value="C:plasma membrane protein complex"/>
    <property type="evidence" value="ECO:0007669"/>
    <property type="project" value="TreeGrafter"/>
</dbReference>
<keyword evidence="3" id="KW-0813">Transport</keyword>
<organism evidence="12 13">
    <name type="scientific">Rhabdobacter roseus</name>
    <dbReference type="NCBI Taxonomy" id="1655419"/>
    <lineage>
        <taxon>Bacteria</taxon>
        <taxon>Pseudomonadati</taxon>
        <taxon>Bacteroidota</taxon>
        <taxon>Cytophagia</taxon>
        <taxon>Cytophagales</taxon>
        <taxon>Cytophagaceae</taxon>
        <taxon>Rhabdobacter</taxon>
    </lineage>
</organism>
<dbReference type="Gene3D" id="3.30.1150.10">
    <property type="match status" value="1"/>
</dbReference>
<evidence type="ECO:0000313" key="12">
    <source>
        <dbReference type="EMBL" id="MBB5287426.1"/>
    </source>
</evidence>
<evidence type="ECO:0000256" key="8">
    <source>
        <dbReference type="ARBA" id="ARBA00022989"/>
    </source>
</evidence>
<accession>A0A840TSR8</accession>
<dbReference type="GO" id="GO:0015031">
    <property type="term" value="P:protein transport"/>
    <property type="evidence" value="ECO:0007669"/>
    <property type="project" value="UniProtKB-KW"/>
</dbReference>
<keyword evidence="13" id="KW-1185">Reference proteome</keyword>
<keyword evidence="9 10" id="KW-0472">Membrane</keyword>
<dbReference type="PROSITE" id="PS52015">
    <property type="entry name" value="TONB_CTD"/>
    <property type="match status" value="1"/>
</dbReference>
<evidence type="ECO:0000313" key="13">
    <source>
        <dbReference type="Proteomes" id="UP000557307"/>
    </source>
</evidence>
<keyword evidence="5" id="KW-0997">Cell inner membrane</keyword>
<dbReference type="InterPro" id="IPR003538">
    <property type="entry name" value="TonB"/>
</dbReference>
<dbReference type="PANTHER" id="PTHR33446">
    <property type="entry name" value="PROTEIN TONB-RELATED"/>
    <property type="match status" value="1"/>
</dbReference>
<dbReference type="GO" id="GO:0015891">
    <property type="term" value="P:siderophore transport"/>
    <property type="evidence" value="ECO:0007669"/>
    <property type="project" value="InterPro"/>
</dbReference>
<evidence type="ECO:0000256" key="10">
    <source>
        <dbReference type="SAM" id="Phobius"/>
    </source>
</evidence>
<proteinExistence type="inferred from homology"/>
<dbReference type="NCBIfam" id="TIGR01352">
    <property type="entry name" value="tonB_Cterm"/>
    <property type="match status" value="1"/>
</dbReference>
<dbReference type="InterPro" id="IPR051045">
    <property type="entry name" value="TonB-dependent_transducer"/>
</dbReference>
<dbReference type="PRINTS" id="PR01374">
    <property type="entry name" value="TONBPROTEIN"/>
</dbReference>
<evidence type="ECO:0000256" key="3">
    <source>
        <dbReference type="ARBA" id="ARBA00022448"/>
    </source>
</evidence>
<dbReference type="GO" id="GO:0031992">
    <property type="term" value="F:energy transducer activity"/>
    <property type="evidence" value="ECO:0007669"/>
    <property type="project" value="InterPro"/>
</dbReference>
<dbReference type="PANTHER" id="PTHR33446:SF2">
    <property type="entry name" value="PROTEIN TONB"/>
    <property type="match status" value="1"/>
</dbReference>
<evidence type="ECO:0000259" key="11">
    <source>
        <dbReference type="PROSITE" id="PS52015"/>
    </source>
</evidence>